<name>A0ACB8LC01_CITSI</name>
<sequence length="111" mass="12440">MNSRNDGPSIWSLILEQFNDTLVLRVEQGSLTGENTDIQGKKCMLFAGITIVNENYVCSVIQIGMETEIRKVHKQIYVASQSEEDTPLKKKLNDFGEVLTKMIGVICVLYG</sequence>
<protein>
    <submittedName>
        <fullName evidence="1">Uncharacterized protein</fullName>
    </submittedName>
</protein>
<dbReference type="EMBL" id="CM039173">
    <property type="protein sequence ID" value="KAH9770904.1"/>
    <property type="molecule type" value="Genomic_DNA"/>
</dbReference>
<evidence type="ECO:0000313" key="1">
    <source>
        <dbReference type="EMBL" id="KAH9770904.1"/>
    </source>
</evidence>
<proteinExistence type="predicted"/>
<dbReference type="Proteomes" id="UP000829398">
    <property type="component" value="Chromosome 4"/>
</dbReference>
<organism evidence="1 2">
    <name type="scientific">Citrus sinensis</name>
    <name type="common">Sweet orange</name>
    <name type="synonym">Citrus aurantium var. sinensis</name>
    <dbReference type="NCBI Taxonomy" id="2711"/>
    <lineage>
        <taxon>Eukaryota</taxon>
        <taxon>Viridiplantae</taxon>
        <taxon>Streptophyta</taxon>
        <taxon>Embryophyta</taxon>
        <taxon>Tracheophyta</taxon>
        <taxon>Spermatophyta</taxon>
        <taxon>Magnoliopsida</taxon>
        <taxon>eudicotyledons</taxon>
        <taxon>Gunneridae</taxon>
        <taxon>Pentapetalae</taxon>
        <taxon>rosids</taxon>
        <taxon>malvids</taxon>
        <taxon>Sapindales</taxon>
        <taxon>Rutaceae</taxon>
        <taxon>Aurantioideae</taxon>
        <taxon>Citrus</taxon>
    </lineage>
</organism>
<accession>A0ACB8LC01</accession>
<reference evidence="2" key="1">
    <citation type="journal article" date="2023" name="Hortic. Res.">
        <title>A chromosome-level phased genome enabling allele-level studies in sweet orange: a case study on citrus Huanglongbing tolerance.</title>
        <authorList>
            <person name="Wu B."/>
            <person name="Yu Q."/>
            <person name="Deng Z."/>
            <person name="Duan Y."/>
            <person name="Luo F."/>
            <person name="Gmitter F. Jr."/>
        </authorList>
    </citation>
    <scope>NUCLEOTIDE SEQUENCE [LARGE SCALE GENOMIC DNA]</scope>
    <source>
        <strain evidence="2">cv. Valencia</strain>
    </source>
</reference>
<gene>
    <name evidence="1" type="ORF">KPL71_012521</name>
</gene>
<evidence type="ECO:0000313" key="2">
    <source>
        <dbReference type="Proteomes" id="UP000829398"/>
    </source>
</evidence>
<comment type="caution">
    <text evidence="1">The sequence shown here is derived from an EMBL/GenBank/DDBJ whole genome shotgun (WGS) entry which is preliminary data.</text>
</comment>
<keyword evidence="2" id="KW-1185">Reference proteome</keyword>